<comment type="caution">
    <text evidence="1">The sequence shown here is derived from an EMBL/GenBank/DDBJ whole genome shotgun (WGS) entry which is preliminary data.</text>
</comment>
<dbReference type="AlphaFoldDB" id="D1QV62"/>
<dbReference type="STRING" id="649760.HMPREF0971_02899"/>
<protein>
    <recommendedName>
        <fullName evidence="3">Lipoprotein</fullName>
    </recommendedName>
</protein>
<name>D1QV62_9BACT</name>
<dbReference type="EMBL" id="ACUZ02000054">
    <property type="protein sequence ID" value="EFB30793.1"/>
    <property type="molecule type" value="Genomic_DNA"/>
</dbReference>
<reference evidence="1 2" key="1">
    <citation type="submission" date="2009-11" db="EMBL/GenBank/DDBJ databases">
        <authorList>
            <person name="Weinstock G."/>
            <person name="Sodergren E."/>
            <person name="Clifton S."/>
            <person name="Fulton L."/>
            <person name="Fulton B."/>
            <person name="Courtney L."/>
            <person name="Fronick C."/>
            <person name="Harrison M."/>
            <person name="Strong C."/>
            <person name="Farmer C."/>
            <person name="Delahaunty K."/>
            <person name="Markovic C."/>
            <person name="Hall O."/>
            <person name="Minx P."/>
            <person name="Tomlinson C."/>
            <person name="Mitreva M."/>
            <person name="Nelson J."/>
            <person name="Hou S."/>
            <person name="Wollam A."/>
            <person name="Pepin K.H."/>
            <person name="Johnson M."/>
            <person name="Bhonagiri V."/>
            <person name="Nash W.E."/>
            <person name="Warren W."/>
            <person name="Chinwalla A."/>
            <person name="Mardis E.R."/>
            <person name="Wilson R.K."/>
        </authorList>
    </citation>
    <scope>NUCLEOTIDE SEQUENCE [LARGE SCALE GENOMIC DNA]</scope>
    <source>
        <strain evidence="1 2">F0302</strain>
    </source>
</reference>
<dbReference type="HOGENOM" id="CLU_3255893_0_0_10"/>
<evidence type="ECO:0008006" key="3">
    <source>
        <dbReference type="Google" id="ProtNLM"/>
    </source>
</evidence>
<accession>D1QV62</accession>
<dbReference type="PROSITE" id="PS51257">
    <property type="entry name" value="PROKAR_LIPOPROTEIN"/>
    <property type="match status" value="1"/>
</dbReference>
<evidence type="ECO:0000313" key="2">
    <source>
        <dbReference type="Proteomes" id="UP000004079"/>
    </source>
</evidence>
<gene>
    <name evidence="1" type="ORF">HMPREF0971_02899</name>
</gene>
<proteinExistence type="predicted"/>
<dbReference type="Proteomes" id="UP000004079">
    <property type="component" value="Unassembled WGS sequence"/>
</dbReference>
<evidence type="ECO:0000313" key="1">
    <source>
        <dbReference type="EMBL" id="EFB30793.1"/>
    </source>
</evidence>
<sequence length="42" mass="4505">MKHLLVGLLAITGCVMVIACNNKQDMSTRTKISMGCQCHSAP</sequence>
<organism evidence="1 2">
    <name type="scientific">Segatella oris F0302</name>
    <dbReference type="NCBI Taxonomy" id="649760"/>
    <lineage>
        <taxon>Bacteria</taxon>
        <taxon>Pseudomonadati</taxon>
        <taxon>Bacteroidota</taxon>
        <taxon>Bacteroidia</taxon>
        <taxon>Bacteroidales</taxon>
        <taxon>Prevotellaceae</taxon>
        <taxon>Segatella</taxon>
    </lineage>
</organism>